<keyword evidence="2" id="KW-0812">Transmembrane</keyword>
<evidence type="ECO:0000256" key="2">
    <source>
        <dbReference type="SAM" id="Phobius"/>
    </source>
</evidence>
<evidence type="ECO:0000313" key="4">
    <source>
        <dbReference type="Proteomes" id="UP001218218"/>
    </source>
</evidence>
<keyword evidence="2" id="KW-0472">Membrane</keyword>
<keyword evidence="4" id="KW-1185">Reference proteome</keyword>
<protein>
    <submittedName>
        <fullName evidence="3">Uncharacterized protein</fullName>
    </submittedName>
</protein>
<feature type="compositionally biased region" description="Basic residues" evidence="1">
    <location>
        <begin position="264"/>
        <end position="274"/>
    </location>
</feature>
<keyword evidence="2" id="KW-1133">Transmembrane helix</keyword>
<dbReference type="AlphaFoldDB" id="A0AAD7APQ8"/>
<feature type="transmembrane region" description="Helical" evidence="2">
    <location>
        <begin position="14"/>
        <end position="38"/>
    </location>
</feature>
<dbReference type="Proteomes" id="UP001218218">
    <property type="component" value="Unassembled WGS sequence"/>
</dbReference>
<organism evidence="3 4">
    <name type="scientific">Mycena albidolilacea</name>
    <dbReference type="NCBI Taxonomy" id="1033008"/>
    <lineage>
        <taxon>Eukaryota</taxon>
        <taxon>Fungi</taxon>
        <taxon>Dikarya</taxon>
        <taxon>Basidiomycota</taxon>
        <taxon>Agaricomycotina</taxon>
        <taxon>Agaricomycetes</taxon>
        <taxon>Agaricomycetidae</taxon>
        <taxon>Agaricales</taxon>
        <taxon>Marasmiineae</taxon>
        <taxon>Mycenaceae</taxon>
        <taxon>Mycena</taxon>
    </lineage>
</organism>
<feature type="compositionally biased region" description="Basic and acidic residues" evidence="1">
    <location>
        <begin position="280"/>
        <end position="289"/>
    </location>
</feature>
<name>A0AAD7APQ8_9AGAR</name>
<gene>
    <name evidence="3" type="ORF">DFH08DRAFT_798944</name>
</gene>
<feature type="region of interest" description="Disordered" evidence="1">
    <location>
        <begin position="264"/>
        <end position="309"/>
    </location>
</feature>
<dbReference type="EMBL" id="JARIHO010000003">
    <property type="protein sequence ID" value="KAJ7364622.1"/>
    <property type="molecule type" value="Genomic_DNA"/>
</dbReference>
<accession>A0AAD7APQ8</accession>
<proteinExistence type="predicted"/>
<evidence type="ECO:0000256" key="1">
    <source>
        <dbReference type="SAM" id="MobiDB-lite"/>
    </source>
</evidence>
<comment type="caution">
    <text evidence="3">The sequence shown here is derived from an EMBL/GenBank/DDBJ whole genome shotgun (WGS) entry which is preliminary data.</text>
</comment>
<reference evidence="3" key="1">
    <citation type="submission" date="2023-03" db="EMBL/GenBank/DDBJ databases">
        <title>Massive genome expansion in bonnet fungi (Mycena s.s.) driven by repeated elements and novel gene families across ecological guilds.</title>
        <authorList>
            <consortium name="Lawrence Berkeley National Laboratory"/>
            <person name="Harder C.B."/>
            <person name="Miyauchi S."/>
            <person name="Viragh M."/>
            <person name="Kuo A."/>
            <person name="Thoen E."/>
            <person name="Andreopoulos B."/>
            <person name="Lu D."/>
            <person name="Skrede I."/>
            <person name="Drula E."/>
            <person name="Henrissat B."/>
            <person name="Morin E."/>
            <person name="Kohler A."/>
            <person name="Barry K."/>
            <person name="LaButti K."/>
            <person name="Morin E."/>
            <person name="Salamov A."/>
            <person name="Lipzen A."/>
            <person name="Mereny Z."/>
            <person name="Hegedus B."/>
            <person name="Baldrian P."/>
            <person name="Stursova M."/>
            <person name="Weitz H."/>
            <person name="Taylor A."/>
            <person name="Grigoriev I.V."/>
            <person name="Nagy L.G."/>
            <person name="Martin F."/>
            <person name="Kauserud H."/>
        </authorList>
    </citation>
    <scope>NUCLEOTIDE SEQUENCE</scope>
    <source>
        <strain evidence="3">CBHHK002</strain>
    </source>
</reference>
<evidence type="ECO:0000313" key="3">
    <source>
        <dbReference type="EMBL" id="KAJ7364622.1"/>
    </source>
</evidence>
<sequence>MPALASSPLFAPSFLPSLLVCLIAFSIVPVVITGIYAIDSVVGRKLAERHARVWDPENTAEVIKSNSNTDVFVFTRAIILRVEVYVDTPSLARRLSALDNKLHAPCHIGVCQKASPLGPSPLRLMYTVPQPAPVPVSVGVALSTPLRQPVLLPILCPILITPISGKNSVALILSRPLRGAPTTTTRTLTRKCSGDDEGNISLSFSFDAIRRVWTTASVTSSVSAAAAAAQVELDVGASPTCPALVQSQPAGRPAHTLRRAAALKRTTHVPKRSSKGTTYARKDSADKENCSSGSDAGAHGNIQTPRRTRLVRFQLHR</sequence>